<feature type="domain" description="Tudor" evidence="2">
    <location>
        <begin position="101"/>
        <end position="163"/>
    </location>
</feature>
<feature type="compositionally biased region" description="Basic and acidic residues" evidence="1">
    <location>
        <begin position="219"/>
        <end position="234"/>
    </location>
</feature>
<keyword evidence="4" id="KW-1185">Reference proteome</keyword>
<feature type="region of interest" description="Disordered" evidence="1">
    <location>
        <begin position="57"/>
        <end position="98"/>
    </location>
</feature>
<dbReference type="SMART" id="SM00333">
    <property type="entry name" value="TUDOR"/>
    <property type="match status" value="1"/>
</dbReference>
<feature type="region of interest" description="Disordered" evidence="1">
    <location>
        <begin position="150"/>
        <end position="302"/>
    </location>
</feature>
<accession>A0AAJ0D705</accession>
<dbReference type="Gene3D" id="2.30.30.140">
    <property type="match status" value="1"/>
</dbReference>
<dbReference type="InterPro" id="IPR002999">
    <property type="entry name" value="Tudor"/>
</dbReference>
<evidence type="ECO:0000256" key="1">
    <source>
        <dbReference type="SAM" id="MobiDB-lite"/>
    </source>
</evidence>
<evidence type="ECO:0000259" key="2">
    <source>
        <dbReference type="PROSITE" id="PS50304"/>
    </source>
</evidence>
<dbReference type="SUPFAM" id="SSF63748">
    <property type="entry name" value="Tudor/PWWP/MBT"/>
    <property type="match status" value="1"/>
</dbReference>
<name>A0AAJ0D705_9PEZI</name>
<protein>
    <recommendedName>
        <fullName evidence="2">Tudor domain-containing protein</fullName>
    </recommendedName>
</protein>
<proteinExistence type="predicted"/>
<sequence>MSTLAQLQEELATSQDDLNTCNEMLALDPTDADALETLPVLEAAIADIKSRIAATKVEQIAAPPPPPPADDAPKIDMSKHPKFRKQSPEPPLPPGDAHQTIFSVKDLVLAKWAEDKQWYQATVVSKTGSSTDPVYTVTFKGYGNTETKRKHEIRALVDNSKKRKADGSPAISAPSQQPPASPKPVQNGSVISAAPFLDTTLVQKREPSKVSDGPTRMAPEPKKLKGNKVLEKGKSNWQDFQKAGPKKAANSGVSKLGKDSQFRTPDNPNARVGFTGSGKPMQKDQARKTWKYPEGGRRGEEE</sequence>
<dbReference type="AlphaFoldDB" id="A0AAJ0D705"/>
<dbReference type="Proteomes" id="UP001271007">
    <property type="component" value="Unassembled WGS sequence"/>
</dbReference>
<dbReference type="PROSITE" id="PS50304">
    <property type="entry name" value="TUDOR"/>
    <property type="match status" value="1"/>
</dbReference>
<evidence type="ECO:0000313" key="3">
    <source>
        <dbReference type="EMBL" id="KAK3047616.1"/>
    </source>
</evidence>
<dbReference type="EMBL" id="JAWDJX010000059">
    <property type="protein sequence ID" value="KAK3047616.1"/>
    <property type="molecule type" value="Genomic_DNA"/>
</dbReference>
<gene>
    <name evidence="3" type="ORF">LTR09_011000</name>
</gene>
<organism evidence="3 4">
    <name type="scientific">Extremus antarcticus</name>
    <dbReference type="NCBI Taxonomy" id="702011"/>
    <lineage>
        <taxon>Eukaryota</taxon>
        <taxon>Fungi</taxon>
        <taxon>Dikarya</taxon>
        <taxon>Ascomycota</taxon>
        <taxon>Pezizomycotina</taxon>
        <taxon>Dothideomycetes</taxon>
        <taxon>Dothideomycetidae</taxon>
        <taxon>Mycosphaerellales</taxon>
        <taxon>Extremaceae</taxon>
        <taxon>Extremus</taxon>
    </lineage>
</organism>
<reference evidence="3" key="1">
    <citation type="submission" date="2023-04" db="EMBL/GenBank/DDBJ databases">
        <title>Black Yeasts Isolated from many extreme environments.</title>
        <authorList>
            <person name="Coleine C."/>
            <person name="Stajich J.E."/>
            <person name="Selbmann L."/>
        </authorList>
    </citation>
    <scope>NUCLEOTIDE SEQUENCE</scope>
    <source>
        <strain evidence="3">CCFEE 5312</strain>
    </source>
</reference>
<comment type="caution">
    <text evidence="3">The sequence shown here is derived from an EMBL/GenBank/DDBJ whole genome shotgun (WGS) entry which is preliminary data.</text>
</comment>
<evidence type="ECO:0000313" key="4">
    <source>
        <dbReference type="Proteomes" id="UP001271007"/>
    </source>
</evidence>